<reference evidence="1 2" key="1">
    <citation type="submission" date="2014-02" db="EMBL/GenBank/DDBJ databases">
        <title>Draft genome sequence of Lysinibacillus massiliensis CCUG 49529.</title>
        <authorList>
            <person name="Zhang F."/>
            <person name="Wang G."/>
            <person name="Zhang L."/>
        </authorList>
    </citation>
    <scope>NUCLEOTIDE SEQUENCE [LARGE SCALE GENOMIC DNA]</scope>
    <source>
        <strain evidence="1 2">CCUG 49529</strain>
    </source>
</reference>
<dbReference type="Proteomes" id="UP000030595">
    <property type="component" value="Unassembled WGS sequence"/>
</dbReference>
<comment type="caution">
    <text evidence="1">The sequence shown here is derived from an EMBL/GenBank/DDBJ whole genome shotgun (WGS) entry which is preliminary data.</text>
</comment>
<gene>
    <name evidence="1" type="ORF">CD30_05840</name>
</gene>
<organism evidence="1 2">
    <name type="scientific">Ureibacillus massiliensis 4400831 = CIP 108448 = CCUG 49529</name>
    <dbReference type="NCBI Taxonomy" id="1211035"/>
    <lineage>
        <taxon>Bacteria</taxon>
        <taxon>Bacillati</taxon>
        <taxon>Bacillota</taxon>
        <taxon>Bacilli</taxon>
        <taxon>Bacillales</taxon>
        <taxon>Caryophanaceae</taxon>
        <taxon>Ureibacillus</taxon>
    </lineage>
</organism>
<evidence type="ECO:0000313" key="1">
    <source>
        <dbReference type="EMBL" id="KGR91344.1"/>
    </source>
</evidence>
<dbReference type="AlphaFoldDB" id="A0A0A3J2W5"/>
<sequence>MIVINTYIEDVQGVSFPNYVPKQEELIRVDNTLKMKQISSKISSIYNRYCIEIIQDGKILSPVKILTTEPWVSYLWLMKNYLHAGYSEILDLTQPIVYYLVKEREGNLTFKIQNQLNQTQVFKSRFTEEEFLSALFQNLVFYLQYMRAYNTNYVNYWMKRYGKELYEVAIELESRYLVTNYNDDFIPLNI</sequence>
<name>A0A0A3J2W5_9BACL</name>
<keyword evidence="2" id="KW-1185">Reference proteome</keyword>
<accession>A0A0A3J2W5</accession>
<proteinExistence type="predicted"/>
<dbReference type="RefSeq" id="WP_036173705.1">
    <property type="nucleotide sequence ID" value="NZ_AVCZ01000007.1"/>
</dbReference>
<dbReference type="eggNOG" id="ENOG5034ACI">
    <property type="taxonomic scope" value="Bacteria"/>
</dbReference>
<dbReference type="EMBL" id="JPVQ01000007">
    <property type="protein sequence ID" value="KGR91344.1"/>
    <property type="molecule type" value="Genomic_DNA"/>
</dbReference>
<dbReference type="OrthoDB" id="9985737at2"/>
<protein>
    <submittedName>
        <fullName evidence="1">Uncharacterized protein</fullName>
    </submittedName>
</protein>
<evidence type="ECO:0000313" key="2">
    <source>
        <dbReference type="Proteomes" id="UP000030595"/>
    </source>
</evidence>